<name>F0SM56_RUBBR</name>
<dbReference type="Proteomes" id="UP000006860">
    <property type="component" value="Chromosome"/>
</dbReference>
<protein>
    <submittedName>
        <fullName evidence="1">Uncharacterized protein</fullName>
    </submittedName>
</protein>
<gene>
    <name evidence="1" type="ordered locus">Plabr_3414</name>
</gene>
<reference evidence="2" key="1">
    <citation type="submission" date="2011-02" db="EMBL/GenBank/DDBJ databases">
        <title>The complete genome of Planctomyces brasiliensis DSM 5305.</title>
        <authorList>
            <person name="Lucas S."/>
            <person name="Copeland A."/>
            <person name="Lapidus A."/>
            <person name="Bruce D."/>
            <person name="Goodwin L."/>
            <person name="Pitluck S."/>
            <person name="Kyrpides N."/>
            <person name="Mavromatis K."/>
            <person name="Pagani I."/>
            <person name="Ivanova N."/>
            <person name="Ovchinnikova G."/>
            <person name="Lu M."/>
            <person name="Detter J.C."/>
            <person name="Han C."/>
            <person name="Land M."/>
            <person name="Hauser L."/>
            <person name="Markowitz V."/>
            <person name="Cheng J.-F."/>
            <person name="Hugenholtz P."/>
            <person name="Woyke T."/>
            <person name="Wu D."/>
            <person name="Tindall B."/>
            <person name="Pomrenke H.G."/>
            <person name="Brambilla E."/>
            <person name="Klenk H.-P."/>
            <person name="Eisen J.A."/>
        </authorList>
    </citation>
    <scope>NUCLEOTIDE SEQUENCE [LARGE SCALE GENOMIC DNA]</scope>
    <source>
        <strain evidence="2">ATCC 49424 / DSM 5305 / JCM 21570 / NBRC 103401 / IFAM 1448</strain>
    </source>
</reference>
<dbReference type="OrthoDB" id="214632at2"/>
<sequence>MWPFGGGKDWNVVGILFEKNDTYMINANRVKGKTAESVKRRVKLHDRTLLWVVYDQKGSILESGQGNGCHHAQAKTLKELEKVLHTNNSIRDILRMLESGKTDKAASKLIWSGYPRKKAPE</sequence>
<dbReference type="EMBL" id="CP002546">
    <property type="protein sequence ID" value="ADY61011.1"/>
    <property type="molecule type" value="Genomic_DNA"/>
</dbReference>
<evidence type="ECO:0000313" key="1">
    <source>
        <dbReference type="EMBL" id="ADY61011.1"/>
    </source>
</evidence>
<dbReference type="HOGENOM" id="CLU_2036300_0_0_0"/>
<keyword evidence="2" id="KW-1185">Reference proteome</keyword>
<dbReference type="AlphaFoldDB" id="F0SM56"/>
<evidence type="ECO:0000313" key="2">
    <source>
        <dbReference type="Proteomes" id="UP000006860"/>
    </source>
</evidence>
<accession>F0SM56</accession>
<dbReference type="RefSeq" id="WP_013629730.1">
    <property type="nucleotide sequence ID" value="NC_015174.1"/>
</dbReference>
<dbReference type="KEGG" id="pbs:Plabr_3414"/>
<organism evidence="1 2">
    <name type="scientific">Rubinisphaera brasiliensis (strain ATCC 49424 / DSM 5305 / JCM 21570 / IAM 15109 / NBRC 103401 / IFAM 1448)</name>
    <name type="common">Planctomyces brasiliensis</name>
    <dbReference type="NCBI Taxonomy" id="756272"/>
    <lineage>
        <taxon>Bacteria</taxon>
        <taxon>Pseudomonadati</taxon>
        <taxon>Planctomycetota</taxon>
        <taxon>Planctomycetia</taxon>
        <taxon>Planctomycetales</taxon>
        <taxon>Planctomycetaceae</taxon>
        <taxon>Rubinisphaera</taxon>
    </lineage>
</organism>
<proteinExistence type="predicted"/>